<evidence type="ECO:0000256" key="8">
    <source>
        <dbReference type="SAM" id="Phobius"/>
    </source>
</evidence>
<comment type="subcellular location">
    <subcellularLocation>
        <location evidence="1">Cell membrane</location>
        <topology evidence="1">Multi-pass membrane protein</topology>
    </subcellularLocation>
</comment>
<dbReference type="InterPro" id="IPR011527">
    <property type="entry name" value="ABC1_TM_dom"/>
</dbReference>
<dbReference type="InterPro" id="IPR039421">
    <property type="entry name" value="Type_1_exporter"/>
</dbReference>
<dbReference type="InterPro" id="IPR003439">
    <property type="entry name" value="ABC_transporter-like_ATP-bd"/>
</dbReference>
<keyword evidence="3" id="KW-0547">Nucleotide-binding</keyword>
<evidence type="ECO:0000259" key="10">
    <source>
        <dbReference type="PROSITE" id="PS50929"/>
    </source>
</evidence>
<evidence type="ECO:0000256" key="2">
    <source>
        <dbReference type="ARBA" id="ARBA00022692"/>
    </source>
</evidence>
<dbReference type="PROSITE" id="PS00211">
    <property type="entry name" value="ABC_TRANSPORTER_1"/>
    <property type="match status" value="1"/>
</dbReference>
<gene>
    <name evidence="11" type="ORF">SAVERM_867</name>
</gene>
<keyword evidence="6 8" id="KW-0472">Membrane</keyword>
<dbReference type="SUPFAM" id="SSF90123">
    <property type="entry name" value="ABC transporter transmembrane region"/>
    <property type="match status" value="1"/>
</dbReference>
<dbReference type="SMART" id="SM00382">
    <property type="entry name" value="AAA"/>
    <property type="match status" value="1"/>
</dbReference>
<feature type="transmembrane region" description="Helical" evidence="8">
    <location>
        <begin position="322"/>
        <end position="343"/>
    </location>
</feature>
<keyword evidence="4 11" id="KW-0067">ATP-binding</keyword>
<dbReference type="EMBL" id="BA000030">
    <property type="protein sequence ID" value="BAC68577.1"/>
    <property type="molecule type" value="Genomic_DNA"/>
</dbReference>
<feature type="domain" description="ABC transporter" evidence="9">
    <location>
        <begin position="401"/>
        <end position="643"/>
    </location>
</feature>
<dbReference type="PROSITE" id="PS50929">
    <property type="entry name" value="ABC_TM1F"/>
    <property type="match status" value="1"/>
</dbReference>
<dbReference type="GO" id="GO:0034040">
    <property type="term" value="F:ATPase-coupled lipid transmembrane transporter activity"/>
    <property type="evidence" value="ECO:0007669"/>
    <property type="project" value="TreeGrafter"/>
</dbReference>
<dbReference type="AlphaFoldDB" id="Q79ZN7"/>
<evidence type="ECO:0000256" key="1">
    <source>
        <dbReference type="ARBA" id="ARBA00004651"/>
    </source>
</evidence>
<organism evidence="11 12">
    <name type="scientific">Streptomyces avermitilis (strain ATCC 31267 / DSM 46492 / JCM 5070 / NBRC 14893 / NCIMB 12804 / NRRL 8165 / MA-4680)</name>
    <dbReference type="NCBI Taxonomy" id="227882"/>
    <lineage>
        <taxon>Bacteria</taxon>
        <taxon>Bacillati</taxon>
        <taxon>Actinomycetota</taxon>
        <taxon>Actinomycetes</taxon>
        <taxon>Kitasatosporales</taxon>
        <taxon>Streptomycetaceae</taxon>
        <taxon>Streptomyces</taxon>
    </lineage>
</organism>
<dbReference type="GO" id="GO:0005524">
    <property type="term" value="F:ATP binding"/>
    <property type="evidence" value="ECO:0007669"/>
    <property type="project" value="UniProtKB-KW"/>
</dbReference>
<reference evidence="11 12" key="2">
    <citation type="journal article" date="2003" name="Nat. Biotechnol.">
        <title>Complete genome sequence and comparative analysis of the industrial microorganism Streptomyces avermitilis.</title>
        <authorList>
            <person name="Ikeda H."/>
            <person name="Ishikawa J."/>
            <person name="Hanamoto A."/>
            <person name="Shinose M."/>
            <person name="Kikuchi H."/>
            <person name="Shiba T."/>
            <person name="Sakaki Y."/>
            <person name="Hattori M."/>
            <person name="Omura S."/>
        </authorList>
    </citation>
    <scope>NUCLEOTIDE SEQUENCE [LARGE SCALE GENOMIC DNA]</scope>
    <source>
        <strain evidence="12">ATCC 31267 / DSM 46492 / JCM 5070 / NBRC 14893 / NCIMB 12804 / NRRL 8165 / MA-4680</strain>
    </source>
</reference>
<evidence type="ECO:0000256" key="6">
    <source>
        <dbReference type="ARBA" id="ARBA00023136"/>
    </source>
</evidence>
<dbReference type="GO" id="GO:0016887">
    <property type="term" value="F:ATP hydrolysis activity"/>
    <property type="evidence" value="ECO:0007669"/>
    <property type="project" value="InterPro"/>
</dbReference>
<feature type="transmembrane region" description="Helical" evidence="8">
    <location>
        <begin position="289"/>
        <end position="310"/>
    </location>
</feature>
<dbReference type="Gene3D" id="1.20.1560.10">
    <property type="entry name" value="ABC transporter type 1, transmembrane domain"/>
    <property type="match status" value="1"/>
</dbReference>
<name>Q79ZN7_STRAW</name>
<dbReference type="InterPro" id="IPR017871">
    <property type="entry name" value="ABC_transporter-like_CS"/>
</dbReference>
<feature type="transmembrane region" description="Helical" evidence="8">
    <location>
        <begin position="199"/>
        <end position="218"/>
    </location>
</feature>
<feature type="transmembrane region" description="Helical" evidence="8">
    <location>
        <begin position="58"/>
        <end position="81"/>
    </location>
</feature>
<dbReference type="KEGG" id="sma:SAVERM_867"/>
<feature type="compositionally biased region" description="Low complexity" evidence="7">
    <location>
        <begin position="18"/>
        <end position="30"/>
    </location>
</feature>
<keyword evidence="5 8" id="KW-1133">Transmembrane helix</keyword>
<reference evidence="11 12" key="3">
    <citation type="journal article" date="2014" name="J. Ind. Microbiol. Biotechnol.">
        <title>Genome mining of the Streptomyces avermitilis genome and development of genome-minimized hosts for heterologous expression of biosynthetic gene clusters.</title>
        <authorList>
            <person name="Ikeda H."/>
            <person name="Shin-ya K."/>
            <person name="Omura S."/>
        </authorList>
    </citation>
    <scope>NUCLEOTIDE SEQUENCE [LARGE SCALE GENOMIC DNA]</scope>
    <source>
        <strain evidence="12">ATCC 31267 / DSM 46492 / JCM 5070 / NBRC 14893 / NCIMB 12804 / NRRL 8165 / MA-4680</strain>
    </source>
</reference>
<dbReference type="InterPro" id="IPR027417">
    <property type="entry name" value="P-loop_NTPase"/>
</dbReference>
<accession>Q79ZN7</accession>
<dbReference type="SUPFAM" id="SSF52540">
    <property type="entry name" value="P-loop containing nucleoside triphosphate hydrolases"/>
    <property type="match status" value="1"/>
</dbReference>
<dbReference type="eggNOG" id="COG1132">
    <property type="taxonomic scope" value="Bacteria"/>
</dbReference>
<dbReference type="Proteomes" id="UP000000428">
    <property type="component" value="Chromosome"/>
</dbReference>
<evidence type="ECO:0000256" key="4">
    <source>
        <dbReference type="ARBA" id="ARBA00022840"/>
    </source>
</evidence>
<dbReference type="GO" id="GO:0140359">
    <property type="term" value="F:ABC-type transporter activity"/>
    <property type="evidence" value="ECO:0007669"/>
    <property type="project" value="InterPro"/>
</dbReference>
<dbReference type="PROSITE" id="PS50893">
    <property type="entry name" value="ABC_TRANSPORTER_2"/>
    <property type="match status" value="1"/>
</dbReference>
<keyword evidence="12" id="KW-1185">Reference proteome</keyword>
<evidence type="ECO:0000313" key="11">
    <source>
        <dbReference type="EMBL" id="BAC68577.1"/>
    </source>
</evidence>
<dbReference type="Gene3D" id="3.40.50.300">
    <property type="entry name" value="P-loop containing nucleotide triphosphate hydrolases"/>
    <property type="match status" value="1"/>
</dbReference>
<feature type="region of interest" description="Disordered" evidence="7">
    <location>
        <begin position="17"/>
        <end position="38"/>
    </location>
</feature>
<proteinExistence type="predicted"/>
<keyword evidence="2 8" id="KW-0812">Transmembrane</keyword>
<dbReference type="PANTHER" id="PTHR24221:SF654">
    <property type="entry name" value="ATP-BINDING CASSETTE SUB-FAMILY B MEMBER 6"/>
    <property type="match status" value="1"/>
</dbReference>
<evidence type="ECO:0000313" key="12">
    <source>
        <dbReference type="Proteomes" id="UP000000428"/>
    </source>
</evidence>
<dbReference type="InterPro" id="IPR003593">
    <property type="entry name" value="AAA+_ATPase"/>
</dbReference>
<evidence type="ECO:0000256" key="5">
    <source>
        <dbReference type="ARBA" id="ARBA00022989"/>
    </source>
</evidence>
<evidence type="ECO:0000259" key="9">
    <source>
        <dbReference type="PROSITE" id="PS50893"/>
    </source>
</evidence>
<evidence type="ECO:0000256" key="3">
    <source>
        <dbReference type="ARBA" id="ARBA00022741"/>
    </source>
</evidence>
<protein>
    <submittedName>
        <fullName evidence="11">ABC transporter ATP-binding protein</fullName>
    </submittedName>
</protein>
<dbReference type="GO" id="GO:0005886">
    <property type="term" value="C:plasma membrane"/>
    <property type="evidence" value="ECO:0007669"/>
    <property type="project" value="UniProtKB-SubCell"/>
</dbReference>
<sequence length="654" mass="68413">MRRGMCRGRAYVPLSEVSGGQKSAGESAGAEEGGMRRRTPPIAVLTGEMLTMDRLGTLGLSGLVALAAVLPASLAVTSGALAGRLATSHGKDLFDGGGGAAALALGAVFLLMQVVPPLAQAVAESLGRRLHRGLAERVLTALERPADLGRLEEARTREIVSAADRGLNGTCVRDAVVGAVNVGIARGGAASGVLLLLAYRWWLAVLLAVAYGYAMVIVSRMYQRALESAEGTPALMRRAMYLKNTLCGASAGKEVRTFGLTDWLLDRYTTEWRKAIARTRGDRAGAARVSLVSGVVVLAAQGLAFVLLVADAVDGRVGVGRFVMFAVAGVGLLGLGIVTPDLLNIEVGGTVLAAVRQLEAHTAPPDAAPPTPRGPGTGGGDALVTPSLTAPPSTAMPQRSIVFEDVGFRYPGSGTWVLRHLDLTVPAGTSLAVVGVNGAGKTTLAKLLCGLYTPTEGRVLVDGTDVRDLPPGTWWNCCAALFQDWVRWRLPLRDNVALGAPHRPATGPELAAVARAAGLDEVLRDLPDGWSTVLSREYGGVDLSGGQWQRVGLARALWALSAGGTTLVLDEPSSALDVRGETELYDLLLAAAEGRTIVLVSHRFSTVRHADTIVVLADGAVAESGSHQELMDKGGRYAHMFTVQADRYVERGED</sequence>
<dbReference type="InterPro" id="IPR036640">
    <property type="entry name" value="ABC1_TM_sf"/>
</dbReference>
<feature type="domain" description="ABC transmembrane type-1" evidence="10">
    <location>
        <begin position="63"/>
        <end position="334"/>
    </location>
</feature>
<dbReference type="HOGENOM" id="CLU_000604_84_3_11"/>
<evidence type="ECO:0000256" key="7">
    <source>
        <dbReference type="SAM" id="MobiDB-lite"/>
    </source>
</evidence>
<reference evidence="11 12" key="1">
    <citation type="journal article" date="2001" name="Proc. Natl. Acad. Sci. U.S.A.">
        <title>Genome sequence of an industrial microorganism Streptomyces avermitilis: deducing the ability of producing secondary metabolites.</title>
        <authorList>
            <person name="Omura S."/>
            <person name="Ikeda H."/>
            <person name="Ishikawa J."/>
            <person name="Hanamoto A."/>
            <person name="Takahashi C."/>
            <person name="Shinose M."/>
            <person name="Takahashi Y."/>
            <person name="Horikawa H."/>
            <person name="Nakazawa H."/>
            <person name="Osonoe T."/>
            <person name="Kikuchi H."/>
            <person name="Shiba T."/>
            <person name="Sakaki Y."/>
            <person name="Hattori M."/>
        </authorList>
    </citation>
    <scope>NUCLEOTIDE SEQUENCE [LARGE SCALE GENOMIC DNA]</scope>
    <source>
        <strain evidence="12">ATCC 31267 / DSM 46492 / JCM 5070 / NBRC 14893 / NCIMB 12804 / NRRL 8165 / MA-4680</strain>
    </source>
</reference>
<dbReference type="Pfam" id="PF00005">
    <property type="entry name" value="ABC_tran"/>
    <property type="match status" value="1"/>
</dbReference>
<feature type="region of interest" description="Disordered" evidence="7">
    <location>
        <begin position="362"/>
        <end position="393"/>
    </location>
</feature>
<dbReference type="PANTHER" id="PTHR24221">
    <property type="entry name" value="ATP-BINDING CASSETTE SUB-FAMILY B"/>
    <property type="match status" value="1"/>
</dbReference>
<feature type="transmembrane region" description="Helical" evidence="8">
    <location>
        <begin position="93"/>
        <end position="115"/>
    </location>
</feature>